<dbReference type="NCBIfam" id="NF038117">
    <property type="entry name" value="choice_anch_I"/>
    <property type="match status" value="1"/>
</dbReference>
<keyword evidence="7" id="KW-0472">Membrane</keyword>
<dbReference type="RefSeq" id="WP_244747116.1">
    <property type="nucleotide sequence ID" value="NZ_CP095071.1"/>
</dbReference>
<protein>
    <submittedName>
        <fullName evidence="12">Choice-of-anchor I family protein</fullName>
    </submittedName>
</protein>
<keyword evidence="7" id="KW-0812">Transmembrane</keyword>
<evidence type="ECO:0000256" key="6">
    <source>
        <dbReference type="SAM" id="MobiDB-lite"/>
    </source>
</evidence>
<dbReference type="InterPro" id="IPR025883">
    <property type="entry name" value="Cadherin-like_domain"/>
</dbReference>
<dbReference type="Pfam" id="PF00746">
    <property type="entry name" value="Gram_pos_anchor"/>
    <property type="match status" value="1"/>
</dbReference>
<feature type="domain" description="Cadherin-like beta-sandwich-like" evidence="10">
    <location>
        <begin position="562"/>
        <end position="645"/>
    </location>
</feature>
<keyword evidence="5" id="KW-0572">Peptidoglycan-anchor</keyword>
<evidence type="ECO:0000256" key="4">
    <source>
        <dbReference type="ARBA" id="ARBA00022729"/>
    </source>
</evidence>
<dbReference type="Pfam" id="PF22494">
    <property type="entry name" value="choice_anch_I"/>
    <property type="match status" value="1"/>
</dbReference>
<keyword evidence="4 8" id="KW-0732">Signal</keyword>
<evidence type="ECO:0000256" key="3">
    <source>
        <dbReference type="ARBA" id="ARBA00022525"/>
    </source>
</evidence>
<evidence type="ECO:0000313" key="13">
    <source>
        <dbReference type="Proteomes" id="UP000831537"/>
    </source>
</evidence>
<gene>
    <name evidence="12" type="ORF">MUN87_07655</name>
</gene>
<dbReference type="Gene3D" id="2.130.10.10">
    <property type="entry name" value="YVTN repeat-like/Quinoprotein amine dehydrogenase"/>
    <property type="match status" value="1"/>
</dbReference>
<evidence type="ECO:0000256" key="8">
    <source>
        <dbReference type="SAM" id="SignalP"/>
    </source>
</evidence>
<feature type="signal peptide" evidence="8">
    <location>
        <begin position="1"/>
        <end position="23"/>
    </location>
</feature>
<evidence type="ECO:0000256" key="1">
    <source>
        <dbReference type="ARBA" id="ARBA00004168"/>
    </source>
</evidence>
<feature type="transmembrane region" description="Helical" evidence="7">
    <location>
        <begin position="870"/>
        <end position="890"/>
    </location>
</feature>
<comment type="subcellular location">
    <subcellularLocation>
        <location evidence="1">Secreted</location>
        <location evidence="1">Cell wall</location>
        <topology evidence="1">Peptidoglycan-anchor</topology>
    </subcellularLocation>
</comment>
<reference evidence="12 13" key="1">
    <citation type="submission" date="2022-04" db="EMBL/GenBank/DDBJ databases">
        <title>Gracilibacillus sp. isolated from saltern.</title>
        <authorList>
            <person name="Won M."/>
            <person name="Lee C.-M."/>
            <person name="Woen H.-Y."/>
            <person name="Kwon S.-W."/>
        </authorList>
    </citation>
    <scope>NUCLEOTIDE SEQUENCE [LARGE SCALE GENOMIC DNA]</scope>
    <source>
        <strain evidence="12 13">SSPM10-3</strain>
    </source>
</reference>
<dbReference type="Pfam" id="PF12733">
    <property type="entry name" value="Cadherin-like"/>
    <property type="match status" value="1"/>
</dbReference>
<feature type="domain" description="Gram-positive cocci surface proteins LPxTG" evidence="9">
    <location>
        <begin position="857"/>
        <end position="895"/>
    </location>
</feature>
<accession>A0ABY4GU65</accession>
<dbReference type="SUPFAM" id="SSF75011">
    <property type="entry name" value="3-carboxy-cis,cis-mucoante lactonizing enzyme"/>
    <property type="match status" value="1"/>
</dbReference>
<dbReference type="Proteomes" id="UP000831537">
    <property type="component" value="Chromosome"/>
</dbReference>
<dbReference type="InterPro" id="IPR019931">
    <property type="entry name" value="LPXTG_anchor"/>
</dbReference>
<keyword evidence="2" id="KW-0134">Cell wall</keyword>
<feature type="domain" description="Choice-of-anchor I" evidence="11">
    <location>
        <begin position="53"/>
        <end position="552"/>
    </location>
</feature>
<dbReference type="InterPro" id="IPR052956">
    <property type="entry name" value="Mesenchyme-surface_protein"/>
</dbReference>
<proteinExistence type="predicted"/>
<feature type="compositionally biased region" description="Acidic residues" evidence="6">
    <location>
        <begin position="829"/>
        <end position="846"/>
    </location>
</feature>
<evidence type="ECO:0000256" key="5">
    <source>
        <dbReference type="ARBA" id="ARBA00023088"/>
    </source>
</evidence>
<feature type="region of interest" description="Disordered" evidence="6">
    <location>
        <begin position="829"/>
        <end position="864"/>
    </location>
</feature>
<keyword evidence="13" id="KW-1185">Reference proteome</keyword>
<sequence length="898" mass="98029">MKKTSVLLLTAILLIISPVITSAASNITYHTESDESLAVELLGRYSSGAEIDDGGTEIVAYDPHTAKAYSVNGSAKTLDIIDLSVLAQGDTEIPLEKQIKLSDFGVNAGDLTSVAIDPESRFIAIAVPAENKVDNGNVVIMSTDGDVLTTVEVGALPDMVTVTPDGNHLLVANEAEPSEDYSVNPEGSVTIIDVSEGVTQGAVLPTKTASFSNEIVEEGVRKVHPDSTYAQDLEPEYIVVDDASNYAYVVLQEDNAMAKLNIETGEFVTVKSLGYKDFSAGDNKLDASDKEDKINMRNWPVLSMYQPDGMDLIEMNGKSYILTANEGDAQDWDGFSEEARVEDLVEDDAYQLNADLYQGYTQKELDQMVEEGLFDKEQLGRLGTSTSHPVNEDGKYEAIYGYGARSFSVWDAETLELVYDSGSEFEEKVAQFMPEYFHSNNDEDSFESRSDDKGVEPESVITGEVAGTTYAFVGLERQGGIMVYDMTNPASPSFDSYFSSRTFQGLDAEVDEASGDVAPEGLTFIKAEDSPTNEPILLAAHEVSGTIAAYELGVSSHASLQELTINNGELTPAFSPDHYEYQVEVGHDVDSMQIAARTNSADAHVLVNGMDASEPVALEDGVNAINVDVVAEDSSISTYLIVVNKLMAHKIEELKKDGDCWKLETDIQTLDDKATLELIVPDSAETPDFITFSAEQIHQLKEKNISVMVKKSDIQLAFDMLSFSSEEALTLSIDKKDETAYKNGDQAQTNIVDLSFQQSGQVVSEFVHPVQLSFALAEKKKDSGVYYWDETAGNWSLEEAESTYHDGWLTTVAEHFSVFAVFRASDLAEEPAEPVDPDDNENEQVAEEPTIPPTTDHTTDNELPDTATNMYTLMVFGGILLLIGMVIFGVRLKRKSTP</sequence>
<dbReference type="InterPro" id="IPR055188">
    <property type="entry name" value="Choice_anch_I"/>
</dbReference>
<feature type="chain" id="PRO_5045857598" evidence="8">
    <location>
        <begin position="24"/>
        <end position="898"/>
    </location>
</feature>
<evidence type="ECO:0000256" key="2">
    <source>
        <dbReference type="ARBA" id="ARBA00022512"/>
    </source>
</evidence>
<dbReference type="EMBL" id="CP095071">
    <property type="protein sequence ID" value="UOQ86752.1"/>
    <property type="molecule type" value="Genomic_DNA"/>
</dbReference>
<evidence type="ECO:0000256" key="7">
    <source>
        <dbReference type="SAM" id="Phobius"/>
    </source>
</evidence>
<name>A0ABY4GU65_9BACI</name>
<organism evidence="12 13">
    <name type="scientific">Gracilibacillus salinarum</name>
    <dbReference type="NCBI Taxonomy" id="2932255"/>
    <lineage>
        <taxon>Bacteria</taxon>
        <taxon>Bacillati</taxon>
        <taxon>Bacillota</taxon>
        <taxon>Bacilli</taxon>
        <taxon>Bacillales</taxon>
        <taxon>Bacillaceae</taxon>
        <taxon>Gracilibacillus</taxon>
    </lineage>
</organism>
<evidence type="ECO:0000259" key="9">
    <source>
        <dbReference type="Pfam" id="PF00746"/>
    </source>
</evidence>
<evidence type="ECO:0000313" key="12">
    <source>
        <dbReference type="EMBL" id="UOQ86752.1"/>
    </source>
</evidence>
<evidence type="ECO:0000259" key="11">
    <source>
        <dbReference type="Pfam" id="PF22494"/>
    </source>
</evidence>
<keyword evidence="3" id="KW-0964">Secreted</keyword>
<dbReference type="InterPro" id="IPR015943">
    <property type="entry name" value="WD40/YVTN_repeat-like_dom_sf"/>
</dbReference>
<dbReference type="PANTHER" id="PTHR46928:SF1">
    <property type="entry name" value="MESENCHYME-SPECIFIC CELL SURFACE GLYCOPROTEIN"/>
    <property type="match status" value="1"/>
</dbReference>
<dbReference type="PANTHER" id="PTHR46928">
    <property type="entry name" value="MESENCHYME-SPECIFIC CELL SURFACE GLYCOPROTEIN"/>
    <property type="match status" value="1"/>
</dbReference>
<evidence type="ECO:0000259" key="10">
    <source>
        <dbReference type="Pfam" id="PF12733"/>
    </source>
</evidence>
<keyword evidence="7" id="KW-1133">Transmembrane helix</keyword>